<dbReference type="Gene3D" id="1.10.560.10">
    <property type="entry name" value="GroEL-like equatorial domain"/>
    <property type="match status" value="1"/>
</dbReference>
<evidence type="ECO:0000256" key="3">
    <source>
        <dbReference type="ARBA" id="ARBA00023186"/>
    </source>
</evidence>
<dbReference type="Proteomes" id="UP000541444">
    <property type="component" value="Unassembled WGS sequence"/>
</dbReference>
<dbReference type="SUPFAM" id="SSF48592">
    <property type="entry name" value="GroEL equatorial domain-like"/>
    <property type="match status" value="1"/>
</dbReference>
<proteinExistence type="predicted"/>
<dbReference type="PANTHER" id="PTHR11353">
    <property type="entry name" value="CHAPERONIN"/>
    <property type="match status" value="1"/>
</dbReference>
<sequence length="94" mass="10121">IIPLIPRQLCDNVGLDAADVLNKLRQKHVLPSGEGTLYGVDVNNGGIIDSFMNFVWEPAVVKINALNAVTEVACLVLGAEEKVKNPKVYSIGFS</sequence>
<dbReference type="InterPro" id="IPR002423">
    <property type="entry name" value="Cpn60/GroEL/TCP-1"/>
</dbReference>
<keyword evidence="5" id="KW-1185">Reference proteome</keyword>
<dbReference type="EMBL" id="JACGCM010001899">
    <property type="protein sequence ID" value="KAF6147515.1"/>
    <property type="molecule type" value="Genomic_DNA"/>
</dbReference>
<dbReference type="OrthoDB" id="1928377at2759"/>
<keyword evidence="3" id="KW-0143">Chaperone</keyword>
<dbReference type="AlphaFoldDB" id="A0A7J7LY22"/>
<dbReference type="InterPro" id="IPR027413">
    <property type="entry name" value="GROEL-like_equatorial_sf"/>
</dbReference>
<evidence type="ECO:0000313" key="5">
    <source>
        <dbReference type="Proteomes" id="UP000541444"/>
    </source>
</evidence>
<gene>
    <name evidence="4" type="ORF">GIB67_014654</name>
</gene>
<name>A0A7J7LY22_9MAGN</name>
<protein>
    <submittedName>
        <fullName evidence="4">Uncharacterized protein</fullName>
    </submittedName>
</protein>
<dbReference type="GO" id="GO:0140662">
    <property type="term" value="F:ATP-dependent protein folding chaperone"/>
    <property type="evidence" value="ECO:0007669"/>
    <property type="project" value="InterPro"/>
</dbReference>
<evidence type="ECO:0000313" key="4">
    <source>
        <dbReference type="EMBL" id="KAF6147515.1"/>
    </source>
</evidence>
<organism evidence="4 5">
    <name type="scientific">Kingdonia uniflora</name>
    <dbReference type="NCBI Taxonomy" id="39325"/>
    <lineage>
        <taxon>Eukaryota</taxon>
        <taxon>Viridiplantae</taxon>
        <taxon>Streptophyta</taxon>
        <taxon>Embryophyta</taxon>
        <taxon>Tracheophyta</taxon>
        <taxon>Spermatophyta</taxon>
        <taxon>Magnoliopsida</taxon>
        <taxon>Ranunculales</taxon>
        <taxon>Circaeasteraceae</taxon>
        <taxon>Kingdonia</taxon>
    </lineage>
</organism>
<keyword evidence="1" id="KW-0547">Nucleotide-binding</keyword>
<evidence type="ECO:0000256" key="2">
    <source>
        <dbReference type="ARBA" id="ARBA00022840"/>
    </source>
</evidence>
<reference evidence="4 5" key="1">
    <citation type="journal article" date="2020" name="IScience">
        <title>Genome Sequencing of the Endangered Kingdonia uniflora (Circaeasteraceae, Ranunculales) Reveals Potential Mechanisms of Evolutionary Specialization.</title>
        <authorList>
            <person name="Sun Y."/>
            <person name="Deng T."/>
            <person name="Zhang A."/>
            <person name="Moore M.J."/>
            <person name="Landis J.B."/>
            <person name="Lin N."/>
            <person name="Zhang H."/>
            <person name="Zhang X."/>
            <person name="Huang J."/>
            <person name="Zhang X."/>
            <person name="Sun H."/>
            <person name="Wang H."/>
        </authorList>
    </citation>
    <scope>NUCLEOTIDE SEQUENCE [LARGE SCALE GENOMIC DNA]</scope>
    <source>
        <strain evidence="4">TB1705</strain>
        <tissue evidence="4">Leaf</tissue>
    </source>
</reference>
<dbReference type="Pfam" id="PF00118">
    <property type="entry name" value="Cpn60_TCP1"/>
    <property type="match status" value="1"/>
</dbReference>
<dbReference type="InterPro" id="IPR017998">
    <property type="entry name" value="Chaperone_TCP-1"/>
</dbReference>
<comment type="caution">
    <text evidence="4">The sequence shown here is derived from an EMBL/GenBank/DDBJ whole genome shotgun (WGS) entry which is preliminary data.</text>
</comment>
<dbReference type="GO" id="GO:0005524">
    <property type="term" value="F:ATP binding"/>
    <property type="evidence" value="ECO:0007669"/>
    <property type="project" value="UniProtKB-KW"/>
</dbReference>
<keyword evidence="2" id="KW-0067">ATP-binding</keyword>
<feature type="non-terminal residue" evidence="4">
    <location>
        <position position="1"/>
    </location>
</feature>
<accession>A0A7J7LY22</accession>
<evidence type="ECO:0000256" key="1">
    <source>
        <dbReference type="ARBA" id="ARBA00022741"/>
    </source>
</evidence>